<keyword evidence="4" id="KW-1185">Reference proteome</keyword>
<dbReference type="NCBIfam" id="TIGR03317">
    <property type="entry name" value="ygfZ_signature"/>
    <property type="match status" value="1"/>
</dbReference>
<name>A0A1H3LLB0_9RHOB</name>
<accession>A0A1H3LLB0</accession>
<dbReference type="EMBL" id="FNPX01000002">
    <property type="protein sequence ID" value="SDY64929.1"/>
    <property type="molecule type" value="Genomic_DNA"/>
</dbReference>
<dbReference type="STRING" id="1244108.SAMN05444004_102236"/>
<organism evidence="3 4">
    <name type="scientific">Jannaschia faecimaris</name>
    <dbReference type="NCBI Taxonomy" id="1244108"/>
    <lineage>
        <taxon>Bacteria</taxon>
        <taxon>Pseudomonadati</taxon>
        <taxon>Pseudomonadota</taxon>
        <taxon>Alphaproteobacteria</taxon>
        <taxon>Rhodobacterales</taxon>
        <taxon>Roseobacteraceae</taxon>
        <taxon>Jannaschia</taxon>
    </lineage>
</organism>
<sequence length="279" mass="30189">MLCQIGKPRLRQGQCVTAIGINVRQQGVGAAARLRHLLPVKRIILRVSGNDREKFLHGLLTRDVPETGLGYAALLTPQGKYLADFLTFRDADAFYLDVSADQAPGLAQRLAMYRLRSKVEIADSGLSVARGIGEAPKDAVVDPRPGMGWRQYATEGGAQGGDDIDWDAVRVENIVPQAGIELIPNESYILEMGFERLGGVDFKKGCFVGQEIVARMKHKTELRKGLVRVKGAVAPGAEITNAGRPAGTVHTVSGNRALAYLRFDRAEGMETEAGPLTLV</sequence>
<dbReference type="SUPFAM" id="SSF103025">
    <property type="entry name" value="Folate-binding domain"/>
    <property type="match status" value="1"/>
</dbReference>
<dbReference type="PANTHER" id="PTHR22602:SF0">
    <property type="entry name" value="TRANSFERASE CAF17, MITOCHONDRIAL-RELATED"/>
    <property type="match status" value="1"/>
</dbReference>
<dbReference type="Gene3D" id="3.30.1360.120">
    <property type="entry name" value="Probable tRNA modification gtpase trme, domain 1"/>
    <property type="match status" value="2"/>
</dbReference>
<gene>
    <name evidence="3" type="ORF">SAMN05444004_102236</name>
</gene>
<dbReference type="PANTHER" id="PTHR22602">
    <property type="entry name" value="TRANSFERASE CAF17, MITOCHONDRIAL-RELATED"/>
    <property type="match status" value="1"/>
</dbReference>
<protein>
    <recommendedName>
        <fullName evidence="2">CAF17 C-terminal domain-containing protein</fullName>
    </recommendedName>
</protein>
<evidence type="ECO:0000259" key="2">
    <source>
        <dbReference type="Pfam" id="PF25455"/>
    </source>
</evidence>
<feature type="domain" description="CAF17 C-terminal" evidence="2">
    <location>
        <begin position="225"/>
        <end position="273"/>
    </location>
</feature>
<keyword evidence="1" id="KW-0809">Transit peptide</keyword>
<evidence type="ECO:0000313" key="3">
    <source>
        <dbReference type="EMBL" id="SDY64929.1"/>
    </source>
</evidence>
<dbReference type="InterPro" id="IPR027266">
    <property type="entry name" value="TrmE/GcvT-like"/>
</dbReference>
<reference evidence="4" key="1">
    <citation type="submission" date="2016-10" db="EMBL/GenBank/DDBJ databases">
        <authorList>
            <person name="Varghese N."/>
            <person name="Submissions S."/>
        </authorList>
    </citation>
    <scope>NUCLEOTIDE SEQUENCE [LARGE SCALE GENOMIC DNA]</scope>
    <source>
        <strain evidence="4">DSM 100420</strain>
    </source>
</reference>
<dbReference type="InterPro" id="IPR045179">
    <property type="entry name" value="YgfZ/GcvT"/>
</dbReference>
<dbReference type="GO" id="GO:0016226">
    <property type="term" value="P:iron-sulfur cluster assembly"/>
    <property type="evidence" value="ECO:0007669"/>
    <property type="project" value="TreeGrafter"/>
</dbReference>
<dbReference type="AlphaFoldDB" id="A0A1H3LLB0"/>
<dbReference type="OrthoDB" id="9796287at2"/>
<dbReference type="Proteomes" id="UP000198914">
    <property type="component" value="Unassembled WGS sequence"/>
</dbReference>
<evidence type="ECO:0000256" key="1">
    <source>
        <dbReference type="ARBA" id="ARBA00022946"/>
    </source>
</evidence>
<dbReference type="Pfam" id="PF25455">
    <property type="entry name" value="Beta-barrel_CAF17_C"/>
    <property type="match status" value="1"/>
</dbReference>
<dbReference type="InterPro" id="IPR017703">
    <property type="entry name" value="YgfZ/GCV_T_CS"/>
</dbReference>
<evidence type="ECO:0000313" key="4">
    <source>
        <dbReference type="Proteomes" id="UP000198914"/>
    </source>
</evidence>
<dbReference type="InterPro" id="IPR057460">
    <property type="entry name" value="CAF17_C"/>
</dbReference>
<proteinExistence type="predicted"/>